<feature type="transmembrane region" description="Helical" evidence="6">
    <location>
        <begin position="317"/>
        <end position="340"/>
    </location>
</feature>
<feature type="transmembrane region" description="Helical" evidence="6">
    <location>
        <begin position="227"/>
        <end position="248"/>
    </location>
</feature>
<evidence type="ECO:0000256" key="2">
    <source>
        <dbReference type="ARBA" id="ARBA00022448"/>
    </source>
</evidence>
<organism evidence="7 8">
    <name type="scientific">Lentinula detonsa</name>
    <dbReference type="NCBI Taxonomy" id="2804962"/>
    <lineage>
        <taxon>Eukaryota</taxon>
        <taxon>Fungi</taxon>
        <taxon>Dikarya</taxon>
        <taxon>Basidiomycota</taxon>
        <taxon>Agaricomycotina</taxon>
        <taxon>Agaricomycetes</taxon>
        <taxon>Agaricomycetidae</taxon>
        <taxon>Agaricales</taxon>
        <taxon>Marasmiineae</taxon>
        <taxon>Omphalotaceae</taxon>
        <taxon>Lentinula</taxon>
    </lineage>
</organism>
<sequence>MSNVPAKAKDELILAQLGYKQEFKRDFGILELFGVAFSIQGVLPSIASVLVYSIPYGGAVNMVWGWAVCSIFLMFIATAIAELGSAAPTSGGVYYWTFHFSSPRFRNYLSWLLGYIDTMSYIVGIAGINWGCAVQIMAAASIGSDMSFEANVFQTYGAFVAITISQAIFCSFATKIIARLQSVYILMNIGLCFAVIFGMPANTPLEFKNDAKYGFGSFQNLSSWPDGFAFIIGFLAPLWVVGGFDSTVHISEEARNASTAIPWAVMLSTAATCILGWGINVSLAFNMGTDVEGILSNPIGQPLATIFFNGFGQRGTLGIWSALIIAQFMMGTSGVSRIIWLSSNSSRDIDVPQLVSSSRQIFAFSRDGALPFSKYLYYVNESLSVPTHCVWFTAIIAILLGLIPLAGNAASGAIFAMAVVGQYICYSTAITARWVGGTAFKKGPFHMGVLSFPISLCAVLFMSFMCVILLFPAEPGQVGPATMNYTVLVIGSVMLLSTAYYFFPVYGGIHWFKGPVMTTTEDLADSRSILEKNIIAESVGLA</sequence>
<accession>A0A9W8PCG8</accession>
<comment type="caution">
    <text evidence="7">The sequence shown here is derived from an EMBL/GenBank/DDBJ whole genome shotgun (WGS) entry which is preliminary data.</text>
</comment>
<dbReference type="PIRSF" id="PIRSF006060">
    <property type="entry name" value="AA_transporter"/>
    <property type="match status" value="1"/>
</dbReference>
<dbReference type="Pfam" id="PF13520">
    <property type="entry name" value="AA_permease_2"/>
    <property type="match status" value="2"/>
</dbReference>
<evidence type="ECO:0000313" key="7">
    <source>
        <dbReference type="EMBL" id="KAJ3751318.1"/>
    </source>
</evidence>
<dbReference type="GO" id="GO:0016020">
    <property type="term" value="C:membrane"/>
    <property type="evidence" value="ECO:0007669"/>
    <property type="project" value="UniProtKB-SubCell"/>
</dbReference>
<dbReference type="PANTHER" id="PTHR45649">
    <property type="entry name" value="AMINO-ACID PERMEASE BAT1"/>
    <property type="match status" value="1"/>
</dbReference>
<dbReference type="EMBL" id="JANVFU010000001">
    <property type="protein sequence ID" value="KAJ3751318.1"/>
    <property type="molecule type" value="Genomic_DNA"/>
</dbReference>
<dbReference type="GO" id="GO:0006865">
    <property type="term" value="P:amino acid transport"/>
    <property type="evidence" value="ECO:0007669"/>
    <property type="project" value="InterPro"/>
</dbReference>
<keyword evidence="5 6" id="KW-0472">Membrane</keyword>
<feature type="transmembrane region" description="Helical" evidence="6">
    <location>
        <begin position="64"/>
        <end position="87"/>
    </location>
</feature>
<feature type="transmembrane region" description="Helical" evidence="6">
    <location>
        <begin position="483"/>
        <end position="503"/>
    </location>
</feature>
<evidence type="ECO:0000256" key="3">
    <source>
        <dbReference type="ARBA" id="ARBA00022692"/>
    </source>
</evidence>
<proteinExistence type="predicted"/>
<feature type="transmembrane region" description="Helical" evidence="6">
    <location>
        <begin position="389"/>
        <end position="407"/>
    </location>
</feature>
<dbReference type="InterPro" id="IPR004840">
    <property type="entry name" value="Amino_acid_permease_CS"/>
</dbReference>
<protein>
    <submittedName>
        <fullName evidence="7">Amino acid/polyamine transporter I</fullName>
    </submittedName>
</protein>
<feature type="transmembrane region" description="Helical" evidence="6">
    <location>
        <begin position="156"/>
        <end position="176"/>
    </location>
</feature>
<keyword evidence="3 6" id="KW-0812">Transmembrane</keyword>
<feature type="transmembrane region" description="Helical" evidence="6">
    <location>
        <begin position="447"/>
        <end position="471"/>
    </location>
</feature>
<comment type="subcellular location">
    <subcellularLocation>
        <location evidence="1">Membrane</location>
        <topology evidence="1">Multi-pass membrane protein</topology>
    </subcellularLocation>
</comment>
<feature type="transmembrane region" description="Helical" evidence="6">
    <location>
        <begin position="183"/>
        <end position="201"/>
    </location>
</feature>
<gene>
    <name evidence="7" type="ORF">DFH05DRAFT_1519488</name>
</gene>
<dbReference type="AlphaFoldDB" id="A0A9W8PCG8"/>
<dbReference type="GO" id="GO:0022857">
    <property type="term" value="F:transmembrane transporter activity"/>
    <property type="evidence" value="ECO:0007669"/>
    <property type="project" value="InterPro"/>
</dbReference>
<evidence type="ECO:0000256" key="1">
    <source>
        <dbReference type="ARBA" id="ARBA00004141"/>
    </source>
</evidence>
<keyword evidence="4 6" id="KW-1133">Transmembrane helix</keyword>
<dbReference type="PROSITE" id="PS00218">
    <property type="entry name" value="AMINO_ACID_PERMEASE_1"/>
    <property type="match status" value="1"/>
</dbReference>
<feature type="transmembrane region" description="Helical" evidence="6">
    <location>
        <begin position="29"/>
        <end position="52"/>
    </location>
</feature>
<feature type="transmembrane region" description="Helical" evidence="6">
    <location>
        <begin position="108"/>
        <end position="136"/>
    </location>
</feature>
<dbReference type="PANTHER" id="PTHR45649:SF6">
    <property type="entry name" value="GABA-SPECIFIC PERMEASE"/>
    <property type="match status" value="1"/>
</dbReference>
<reference evidence="7 8" key="1">
    <citation type="journal article" date="2023" name="Proc. Natl. Acad. Sci. U.S.A.">
        <title>A global phylogenomic analysis of the shiitake genus Lentinula.</title>
        <authorList>
            <person name="Sierra-Patev S."/>
            <person name="Min B."/>
            <person name="Naranjo-Ortiz M."/>
            <person name="Looney B."/>
            <person name="Konkel Z."/>
            <person name="Slot J.C."/>
            <person name="Sakamoto Y."/>
            <person name="Steenwyk J.L."/>
            <person name="Rokas A."/>
            <person name="Carro J."/>
            <person name="Camarero S."/>
            <person name="Ferreira P."/>
            <person name="Molpeceres G."/>
            <person name="Ruiz-Duenas F.J."/>
            <person name="Serrano A."/>
            <person name="Henrissat B."/>
            <person name="Drula E."/>
            <person name="Hughes K.W."/>
            <person name="Mata J.L."/>
            <person name="Ishikawa N.K."/>
            <person name="Vargas-Isla R."/>
            <person name="Ushijima S."/>
            <person name="Smith C.A."/>
            <person name="Donoghue J."/>
            <person name="Ahrendt S."/>
            <person name="Andreopoulos W."/>
            <person name="He G."/>
            <person name="LaButti K."/>
            <person name="Lipzen A."/>
            <person name="Ng V."/>
            <person name="Riley R."/>
            <person name="Sandor L."/>
            <person name="Barry K."/>
            <person name="Martinez A.T."/>
            <person name="Xiao Y."/>
            <person name="Gibbons J.G."/>
            <person name="Terashima K."/>
            <person name="Grigoriev I.V."/>
            <person name="Hibbett D."/>
        </authorList>
    </citation>
    <scope>NUCLEOTIDE SEQUENCE [LARGE SCALE GENOMIC DNA]</scope>
    <source>
        <strain evidence="7 8">TFB7810</strain>
    </source>
</reference>
<feature type="transmembrane region" description="Helical" evidence="6">
    <location>
        <begin position="260"/>
        <end position="279"/>
    </location>
</feature>
<dbReference type="Gene3D" id="1.20.1740.10">
    <property type="entry name" value="Amino acid/polyamine transporter I"/>
    <property type="match status" value="1"/>
</dbReference>
<feature type="transmembrane region" description="Helical" evidence="6">
    <location>
        <begin position="413"/>
        <end position="435"/>
    </location>
</feature>
<evidence type="ECO:0000256" key="5">
    <source>
        <dbReference type="ARBA" id="ARBA00023136"/>
    </source>
</evidence>
<evidence type="ECO:0000313" key="8">
    <source>
        <dbReference type="Proteomes" id="UP001142393"/>
    </source>
</evidence>
<keyword evidence="2" id="KW-0813">Transport</keyword>
<evidence type="ECO:0000256" key="6">
    <source>
        <dbReference type="SAM" id="Phobius"/>
    </source>
</evidence>
<dbReference type="Proteomes" id="UP001142393">
    <property type="component" value="Unassembled WGS sequence"/>
</dbReference>
<dbReference type="InterPro" id="IPR002293">
    <property type="entry name" value="AA/rel_permease1"/>
</dbReference>
<keyword evidence="8" id="KW-1185">Reference proteome</keyword>
<name>A0A9W8PCG8_9AGAR</name>
<evidence type="ECO:0000256" key="4">
    <source>
        <dbReference type="ARBA" id="ARBA00022989"/>
    </source>
</evidence>